<dbReference type="InterPro" id="IPR023358">
    <property type="entry name" value="Peptidase_M18_dom2"/>
</dbReference>
<dbReference type="Proteomes" id="UP000009877">
    <property type="component" value="Unassembled WGS sequence"/>
</dbReference>
<keyword evidence="3 9" id="KW-0031">Aminopeptidase</keyword>
<keyword evidence="7 9" id="KW-0862">Zinc</keyword>
<keyword evidence="5 9" id="KW-0479">Metal-binding</keyword>
<comment type="caution">
    <text evidence="11">The sequence shown here is derived from an EMBL/GenBank/DDBJ whole genome shotgun (WGS) entry which is preliminary data.</text>
</comment>
<dbReference type="NCBIfam" id="NF002759">
    <property type="entry name" value="PRK02813.1"/>
    <property type="match status" value="1"/>
</dbReference>
<dbReference type="EC" id="3.4.11.-" evidence="10"/>
<evidence type="ECO:0000256" key="5">
    <source>
        <dbReference type="ARBA" id="ARBA00022723"/>
    </source>
</evidence>
<protein>
    <recommendedName>
        <fullName evidence="10">M18 family aminopeptidase</fullName>
        <ecNumber evidence="10">3.4.11.-</ecNumber>
    </recommendedName>
</protein>
<keyword evidence="8 9" id="KW-0482">Metalloprotease</keyword>
<dbReference type="PRINTS" id="PR00932">
    <property type="entry name" value="AMINO1PTASE"/>
</dbReference>
<comment type="similarity">
    <text evidence="2 9">Belongs to the peptidase M18 family.</text>
</comment>
<name>M2XXK1_9MICC</name>
<keyword evidence="12" id="KW-1185">Reference proteome</keyword>
<dbReference type="SUPFAM" id="SSF101821">
    <property type="entry name" value="Aminopeptidase/glucanase lid domain"/>
    <property type="match status" value="1"/>
</dbReference>
<dbReference type="InterPro" id="IPR001948">
    <property type="entry name" value="Peptidase_M18"/>
</dbReference>
<dbReference type="EMBL" id="ANHZ02000003">
    <property type="protein sequence ID" value="EME37543.1"/>
    <property type="molecule type" value="Genomic_DNA"/>
</dbReference>
<evidence type="ECO:0000256" key="10">
    <source>
        <dbReference type="RuleBase" id="RU004387"/>
    </source>
</evidence>
<proteinExistence type="inferred from homology"/>
<dbReference type="Gene3D" id="2.30.250.10">
    <property type="entry name" value="Aminopeptidase i, Domain 2"/>
    <property type="match status" value="1"/>
</dbReference>
<dbReference type="GO" id="GO:0008270">
    <property type="term" value="F:zinc ion binding"/>
    <property type="evidence" value="ECO:0007669"/>
    <property type="project" value="InterPro"/>
</dbReference>
<evidence type="ECO:0000256" key="7">
    <source>
        <dbReference type="ARBA" id="ARBA00022833"/>
    </source>
</evidence>
<accession>M2XXK1</accession>
<organism evidence="11 12">
    <name type="scientific">Kocuria palustris PEL</name>
    <dbReference type="NCBI Taxonomy" id="1236550"/>
    <lineage>
        <taxon>Bacteria</taxon>
        <taxon>Bacillati</taxon>
        <taxon>Actinomycetota</taxon>
        <taxon>Actinomycetes</taxon>
        <taxon>Micrococcales</taxon>
        <taxon>Micrococcaceae</taxon>
        <taxon>Kocuria</taxon>
    </lineage>
</organism>
<evidence type="ECO:0000256" key="2">
    <source>
        <dbReference type="ARBA" id="ARBA00008290"/>
    </source>
</evidence>
<evidence type="ECO:0000256" key="3">
    <source>
        <dbReference type="ARBA" id="ARBA00022438"/>
    </source>
</evidence>
<keyword evidence="6 9" id="KW-0378">Hydrolase</keyword>
<dbReference type="GO" id="GO:0006508">
    <property type="term" value="P:proteolysis"/>
    <property type="evidence" value="ECO:0007669"/>
    <property type="project" value="UniProtKB-KW"/>
</dbReference>
<dbReference type="STRING" id="71999.KPaMU14_01280"/>
<evidence type="ECO:0000256" key="9">
    <source>
        <dbReference type="RuleBase" id="RU004386"/>
    </source>
</evidence>
<dbReference type="PANTHER" id="PTHR28570:SF3">
    <property type="entry name" value="ASPARTYL AMINOPEPTIDASE"/>
    <property type="match status" value="1"/>
</dbReference>
<comment type="cofactor">
    <cofactor evidence="1 10">
        <name>Zn(2+)</name>
        <dbReference type="ChEBI" id="CHEBI:29105"/>
    </cofactor>
</comment>
<evidence type="ECO:0000256" key="4">
    <source>
        <dbReference type="ARBA" id="ARBA00022670"/>
    </source>
</evidence>
<keyword evidence="4 9" id="KW-0645">Protease</keyword>
<evidence type="ECO:0000313" key="11">
    <source>
        <dbReference type="EMBL" id="EME37543.1"/>
    </source>
</evidence>
<dbReference type="GO" id="GO:0004177">
    <property type="term" value="F:aminopeptidase activity"/>
    <property type="evidence" value="ECO:0007669"/>
    <property type="project" value="UniProtKB-KW"/>
</dbReference>
<evidence type="ECO:0000313" key="12">
    <source>
        <dbReference type="Proteomes" id="UP000009877"/>
    </source>
</evidence>
<dbReference type="Pfam" id="PF02127">
    <property type="entry name" value="Peptidase_M18"/>
    <property type="match status" value="1"/>
</dbReference>
<gene>
    <name evidence="11" type="ORF">C884_01594</name>
</gene>
<evidence type="ECO:0000256" key="6">
    <source>
        <dbReference type="ARBA" id="ARBA00022801"/>
    </source>
</evidence>
<dbReference type="Gene3D" id="3.40.630.10">
    <property type="entry name" value="Zn peptidases"/>
    <property type="match status" value="1"/>
</dbReference>
<evidence type="ECO:0000256" key="1">
    <source>
        <dbReference type="ARBA" id="ARBA00001947"/>
    </source>
</evidence>
<dbReference type="SUPFAM" id="SSF53187">
    <property type="entry name" value="Zn-dependent exopeptidases"/>
    <property type="match status" value="1"/>
</dbReference>
<evidence type="ECO:0000256" key="8">
    <source>
        <dbReference type="ARBA" id="ARBA00023049"/>
    </source>
</evidence>
<dbReference type="PANTHER" id="PTHR28570">
    <property type="entry name" value="ASPARTYL AMINOPEPTIDASE"/>
    <property type="match status" value="1"/>
</dbReference>
<dbReference type="AlphaFoldDB" id="M2XXK1"/>
<reference evidence="11 12" key="1">
    <citation type="journal article" date="2014" name="Genome Announc.">
        <title>Draft Genome Sequence of Kocuria palustris PEL.</title>
        <authorList>
            <person name="Sharma G."/>
            <person name="Khatri I."/>
            <person name="Subramanian S."/>
        </authorList>
    </citation>
    <scope>NUCLEOTIDE SEQUENCE [LARGE SCALE GENOMIC DNA]</scope>
    <source>
        <strain evidence="11 12">PEL</strain>
    </source>
</reference>
<sequence>MPYISKFEGAEPDGTAWTRVDGSAPGSRYRTQLLPWAVPTLEHMVDTHAQPSPQIPADPDWPQSPAARNAQDLAELVMASPSSFHAAAEGARRLEAAGFHQLDERDAWSGDDVRQPSYVVRDGALIAWVTPEALGERVGFRVVGAHTDSPSFKLKPRPSTGHSGWWQAGVEIYGGPLVNSWLDRELRLAGRITVRTEQGAESRLVATEPVARIPQLAIHLDRGANKALSLDPQQHTQPIWGCGDEPGDVLALLAEAASRGGLRVRAEDLLGWDIVLADTQQPRLFGAHQELLASGRLDNLNSVHAGLEALTGRLDDLRGGRHIAMLAAFDHEEVGSRTRSGAAGPFLEDVLVRVGAALGWDEDRRRAAIASSSCLSSDAGHLVHPNYPGHHDPAVRPMPGGGPLLKINADQHYTTDADGAAQWRLACRSADVPVQEFVSHNAVPCGSTIGPITAGRLGMRTLDVGVGLLSMHSAREMVHLEDLHGLGQAMQEWLLG</sequence>
<dbReference type="GO" id="GO:0005737">
    <property type="term" value="C:cytoplasm"/>
    <property type="evidence" value="ECO:0007669"/>
    <property type="project" value="UniProtKB-ARBA"/>
</dbReference>
<dbReference type="GO" id="GO:0008237">
    <property type="term" value="F:metallopeptidase activity"/>
    <property type="evidence" value="ECO:0007669"/>
    <property type="project" value="UniProtKB-KW"/>
</dbReference>